<evidence type="ECO:0000313" key="19">
    <source>
        <dbReference type="EMBL" id="KFF31478.1"/>
    </source>
</evidence>
<dbReference type="GO" id="GO:0005507">
    <property type="term" value="F:copper ion binding"/>
    <property type="evidence" value="ECO:0007669"/>
    <property type="project" value="TreeGrafter"/>
</dbReference>
<dbReference type="NCBIfam" id="TIGR01494">
    <property type="entry name" value="ATPase_P-type"/>
    <property type="match status" value="1"/>
</dbReference>
<reference evidence="19 20" key="1">
    <citation type="journal article" date="2014" name="Appl. Environ. Microbiol.">
        <title>Genomic encyclopedia of type strains of the genus Bifidobacterium.</title>
        <authorList>
            <person name="Milani C."/>
            <person name="Lugli G.A."/>
            <person name="Duranti S."/>
            <person name="Turroni F."/>
            <person name="Bottacini F."/>
            <person name="Mangifesta M."/>
            <person name="Sanchez B."/>
            <person name="Viappiani A."/>
            <person name="Mancabelli L."/>
            <person name="Taminiau B."/>
            <person name="Delcenserie V."/>
            <person name="Barrangou R."/>
            <person name="Margolles A."/>
            <person name="van Sinderen D."/>
            <person name="Ventura M."/>
        </authorList>
    </citation>
    <scope>NUCLEOTIDE SEQUENCE [LARGE SCALE GENOMIC DNA]</scope>
    <source>
        <strain evidence="19 20">DSM 19703</strain>
    </source>
</reference>
<comment type="subcellular location">
    <subcellularLocation>
        <location evidence="1">Cell membrane</location>
        <topology evidence="1">Multi-pass membrane protein</topology>
    </subcellularLocation>
</comment>
<dbReference type="GO" id="GO:0016491">
    <property type="term" value="F:oxidoreductase activity"/>
    <property type="evidence" value="ECO:0007669"/>
    <property type="project" value="InterPro"/>
</dbReference>
<evidence type="ECO:0000256" key="4">
    <source>
        <dbReference type="ARBA" id="ARBA00022448"/>
    </source>
</evidence>
<dbReference type="InterPro" id="IPR008250">
    <property type="entry name" value="ATPase_P-typ_transduc_dom_A_sf"/>
</dbReference>
<dbReference type="InterPro" id="IPR044492">
    <property type="entry name" value="P_typ_ATPase_HD_dom"/>
</dbReference>
<accession>A0A080N306</accession>
<dbReference type="SFLD" id="SFLDF00027">
    <property type="entry name" value="p-type_atpase"/>
    <property type="match status" value="1"/>
</dbReference>
<evidence type="ECO:0000256" key="1">
    <source>
        <dbReference type="ARBA" id="ARBA00004651"/>
    </source>
</evidence>
<dbReference type="SUPFAM" id="SSF47240">
    <property type="entry name" value="Ferritin-like"/>
    <property type="match status" value="1"/>
</dbReference>
<evidence type="ECO:0000256" key="14">
    <source>
        <dbReference type="ARBA" id="ARBA00023136"/>
    </source>
</evidence>
<feature type="domain" description="TRASH" evidence="18">
    <location>
        <begin position="846"/>
        <end position="884"/>
    </location>
</feature>
<feature type="transmembrane region" description="Helical" evidence="16">
    <location>
        <begin position="372"/>
        <end position="394"/>
    </location>
</feature>
<feature type="region of interest" description="Disordered" evidence="17">
    <location>
        <begin position="241"/>
        <end position="260"/>
    </location>
</feature>
<keyword evidence="5 16" id="KW-0812">Transmembrane</keyword>
<feature type="transmembrane region" description="Helical" evidence="16">
    <location>
        <begin position="131"/>
        <end position="147"/>
    </location>
</feature>
<keyword evidence="12" id="KW-0186">Copper</keyword>
<dbReference type="GO" id="GO:0055070">
    <property type="term" value="P:copper ion homeostasis"/>
    <property type="evidence" value="ECO:0007669"/>
    <property type="project" value="TreeGrafter"/>
</dbReference>
<keyword evidence="10" id="KW-1278">Translocase</keyword>
<dbReference type="InterPro" id="IPR001757">
    <property type="entry name" value="P_typ_ATPase"/>
</dbReference>
<dbReference type="GO" id="GO:0005524">
    <property type="term" value="F:ATP binding"/>
    <property type="evidence" value="ECO:0007669"/>
    <property type="project" value="UniProtKB-UniRule"/>
</dbReference>
<dbReference type="NCBIfam" id="TIGR01511">
    <property type="entry name" value="ATPase-IB1_Cu"/>
    <property type="match status" value="1"/>
</dbReference>
<dbReference type="InterPro" id="IPR023214">
    <property type="entry name" value="HAD_sf"/>
</dbReference>
<dbReference type="InterPro" id="IPR036412">
    <property type="entry name" value="HAD-like_sf"/>
</dbReference>
<keyword evidence="20" id="KW-1185">Reference proteome</keyword>
<keyword evidence="14 16" id="KW-0472">Membrane</keyword>
<dbReference type="EC" id="7.2.2.8" evidence="3"/>
<dbReference type="RefSeq" id="WP_238549882.1">
    <property type="nucleotide sequence ID" value="NZ_ATLK01000001.1"/>
</dbReference>
<evidence type="ECO:0000256" key="13">
    <source>
        <dbReference type="ARBA" id="ARBA00023065"/>
    </source>
</evidence>
<dbReference type="FunFam" id="2.70.150.10:FF:000002">
    <property type="entry name" value="Copper-transporting ATPase 1, putative"/>
    <property type="match status" value="1"/>
</dbReference>
<evidence type="ECO:0000256" key="2">
    <source>
        <dbReference type="ARBA" id="ARBA00006024"/>
    </source>
</evidence>
<dbReference type="AlphaFoldDB" id="A0A080N306"/>
<keyword evidence="7 16" id="KW-0547">Nucleotide-binding</keyword>
<organism evidence="19 20">
    <name type="scientific">Bifidobacterium bombi DSM 19703</name>
    <dbReference type="NCBI Taxonomy" id="1341695"/>
    <lineage>
        <taxon>Bacteria</taxon>
        <taxon>Bacillati</taxon>
        <taxon>Actinomycetota</taxon>
        <taxon>Actinomycetes</taxon>
        <taxon>Bifidobacteriales</taxon>
        <taxon>Bifidobacteriaceae</taxon>
        <taxon>Bifidobacterium</taxon>
    </lineage>
</organism>
<evidence type="ECO:0000259" key="18">
    <source>
        <dbReference type="SMART" id="SM00746"/>
    </source>
</evidence>
<dbReference type="SUPFAM" id="SSF81665">
    <property type="entry name" value="Calcium ATPase, transmembrane domain M"/>
    <property type="match status" value="1"/>
</dbReference>
<evidence type="ECO:0000256" key="17">
    <source>
        <dbReference type="SAM" id="MobiDB-lite"/>
    </source>
</evidence>
<keyword evidence="8" id="KW-0187">Copper transport</keyword>
<dbReference type="eggNOG" id="COG2217">
    <property type="taxonomic scope" value="Bacteria"/>
</dbReference>
<dbReference type="PROSITE" id="PS00154">
    <property type="entry name" value="ATPASE_E1_E2"/>
    <property type="match status" value="1"/>
</dbReference>
<feature type="region of interest" description="Disordered" evidence="17">
    <location>
        <begin position="809"/>
        <end position="839"/>
    </location>
</feature>
<dbReference type="PRINTS" id="PR00119">
    <property type="entry name" value="CATATPASE"/>
</dbReference>
<dbReference type="SMART" id="SM00746">
    <property type="entry name" value="TRASH"/>
    <property type="match status" value="1"/>
</dbReference>
<dbReference type="InterPro" id="IPR011017">
    <property type="entry name" value="TRASH_dom"/>
</dbReference>
<dbReference type="STRING" id="1341695.BBOMB_0842"/>
<name>A0A080N306_9BIFI</name>
<evidence type="ECO:0000256" key="16">
    <source>
        <dbReference type="RuleBase" id="RU362081"/>
    </source>
</evidence>
<dbReference type="GO" id="GO:0043682">
    <property type="term" value="F:P-type divalent copper transporter activity"/>
    <property type="evidence" value="ECO:0007669"/>
    <property type="project" value="TreeGrafter"/>
</dbReference>
<feature type="transmembrane region" description="Helical" evidence="16">
    <location>
        <begin position="752"/>
        <end position="770"/>
    </location>
</feature>
<evidence type="ECO:0000256" key="10">
    <source>
        <dbReference type="ARBA" id="ARBA00022967"/>
    </source>
</evidence>
<dbReference type="SUPFAM" id="SSF81653">
    <property type="entry name" value="Calcium ATPase, transduction domain A"/>
    <property type="match status" value="1"/>
</dbReference>
<comment type="catalytic activity">
    <reaction evidence="15">
        <text>Cu(+)(in) + ATP + H2O = Cu(+)(out) + ADP + phosphate + H(+)</text>
        <dbReference type="Rhea" id="RHEA:25792"/>
        <dbReference type="ChEBI" id="CHEBI:15377"/>
        <dbReference type="ChEBI" id="CHEBI:15378"/>
        <dbReference type="ChEBI" id="CHEBI:30616"/>
        <dbReference type="ChEBI" id="CHEBI:43474"/>
        <dbReference type="ChEBI" id="CHEBI:49552"/>
        <dbReference type="ChEBI" id="CHEBI:456216"/>
        <dbReference type="EC" id="7.2.2.8"/>
    </reaction>
</comment>
<dbReference type="Proteomes" id="UP000028730">
    <property type="component" value="Unassembled WGS sequence"/>
</dbReference>
<keyword evidence="11 16" id="KW-1133">Transmembrane helix</keyword>
<comment type="caution">
    <text evidence="19">The sequence shown here is derived from an EMBL/GenBank/DDBJ whole genome shotgun (WGS) entry which is preliminary data.</text>
</comment>
<dbReference type="InterPro" id="IPR023299">
    <property type="entry name" value="ATPase_P-typ_cyto_dom_N"/>
</dbReference>
<evidence type="ECO:0000256" key="8">
    <source>
        <dbReference type="ARBA" id="ARBA00022796"/>
    </source>
</evidence>
<dbReference type="Pfam" id="PF04945">
    <property type="entry name" value="YHS"/>
    <property type="match status" value="1"/>
</dbReference>
<dbReference type="FunFam" id="3.40.50.1000:FF:000144">
    <property type="entry name" value="copper-transporting ATPase 1 isoform X2"/>
    <property type="match status" value="1"/>
</dbReference>
<dbReference type="InterPro" id="IPR012348">
    <property type="entry name" value="RNR-like"/>
</dbReference>
<dbReference type="Gene3D" id="3.40.1110.10">
    <property type="entry name" value="Calcium-transporting ATPase, cytoplasmic domain N"/>
    <property type="match status" value="2"/>
</dbReference>
<dbReference type="InterPro" id="IPR018303">
    <property type="entry name" value="ATPase_P-typ_P_site"/>
</dbReference>
<evidence type="ECO:0000256" key="7">
    <source>
        <dbReference type="ARBA" id="ARBA00022741"/>
    </source>
</evidence>
<dbReference type="InterPro" id="IPR007029">
    <property type="entry name" value="YHS_dom"/>
</dbReference>
<dbReference type="InterPro" id="IPR059000">
    <property type="entry name" value="ATPase_P-type_domA"/>
</dbReference>
<dbReference type="SFLD" id="SFLDS00003">
    <property type="entry name" value="Haloacid_Dehalogenase"/>
    <property type="match status" value="1"/>
</dbReference>
<proteinExistence type="inferred from homology"/>
<dbReference type="CDD" id="cd02094">
    <property type="entry name" value="P-type_ATPase_Cu-like"/>
    <property type="match status" value="1"/>
</dbReference>
<feature type="transmembrane region" description="Helical" evidence="16">
    <location>
        <begin position="724"/>
        <end position="746"/>
    </location>
</feature>
<dbReference type="SUPFAM" id="SSF56784">
    <property type="entry name" value="HAD-like"/>
    <property type="match status" value="1"/>
</dbReference>
<keyword evidence="4" id="KW-0813">Transport</keyword>
<evidence type="ECO:0000256" key="6">
    <source>
        <dbReference type="ARBA" id="ARBA00022723"/>
    </source>
</evidence>
<dbReference type="Gene3D" id="2.70.150.10">
    <property type="entry name" value="Calcium-transporting ATPase, cytoplasmic transduction domain A"/>
    <property type="match status" value="1"/>
</dbReference>
<dbReference type="NCBIfam" id="TIGR01525">
    <property type="entry name" value="ATPase-IB_hvy"/>
    <property type="match status" value="1"/>
</dbReference>
<protein>
    <recommendedName>
        <fullName evidence="3">P-type Cu(+) transporter</fullName>
        <ecNumber evidence="3">7.2.2.8</ecNumber>
    </recommendedName>
</protein>
<dbReference type="Gene3D" id="1.10.620.20">
    <property type="entry name" value="Ribonucleotide Reductase, subunit A"/>
    <property type="match status" value="1"/>
</dbReference>
<dbReference type="InterPro" id="IPR009078">
    <property type="entry name" value="Ferritin-like_SF"/>
</dbReference>
<dbReference type="Gene3D" id="3.40.50.1000">
    <property type="entry name" value="HAD superfamily/HAD-like"/>
    <property type="match status" value="1"/>
</dbReference>
<dbReference type="SFLD" id="SFLDG00002">
    <property type="entry name" value="C1.7:_P-type_atpase_like"/>
    <property type="match status" value="1"/>
</dbReference>
<dbReference type="InterPro" id="IPR023298">
    <property type="entry name" value="ATPase_P-typ_TM_dom_sf"/>
</dbReference>
<keyword evidence="13" id="KW-0406">Ion transport</keyword>
<comment type="similarity">
    <text evidence="2 16">Belongs to the cation transport ATPase (P-type) (TC 3.A.3) family. Type IB subfamily.</text>
</comment>
<feature type="region of interest" description="Disordered" evidence="17">
    <location>
        <begin position="61"/>
        <end position="82"/>
    </location>
</feature>
<feature type="transmembrane region" description="Helical" evidence="16">
    <location>
        <begin position="400"/>
        <end position="427"/>
    </location>
</feature>
<keyword evidence="9 16" id="KW-0067">ATP-binding</keyword>
<dbReference type="GO" id="GO:0005886">
    <property type="term" value="C:plasma membrane"/>
    <property type="evidence" value="ECO:0007669"/>
    <property type="project" value="UniProtKB-SubCell"/>
</dbReference>
<dbReference type="SUPFAM" id="SSF81660">
    <property type="entry name" value="Metal cation-transporting ATPase, ATP-binding domain N"/>
    <property type="match status" value="1"/>
</dbReference>
<feature type="compositionally biased region" description="Gly residues" evidence="17">
    <location>
        <begin position="68"/>
        <end position="77"/>
    </location>
</feature>
<evidence type="ECO:0000256" key="15">
    <source>
        <dbReference type="ARBA" id="ARBA00049289"/>
    </source>
</evidence>
<evidence type="ECO:0000256" key="9">
    <source>
        <dbReference type="ARBA" id="ARBA00022840"/>
    </source>
</evidence>
<keyword evidence="16" id="KW-1003">Cell membrane</keyword>
<evidence type="ECO:0000313" key="20">
    <source>
        <dbReference type="Proteomes" id="UP000028730"/>
    </source>
</evidence>
<evidence type="ECO:0000256" key="3">
    <source>
        <dbReference type="ARBA" id="ARBA00012517"/>
    </source>
</evidence>
<dbReference type="GO" id="GO:0140581">
    <property type="term" value="F:P-type monovalent copper transporter activity"/>
    <property type="evidence" value="ECO:0007669"/>
    <property type="project" value="UniProtKB-EC"/>
</dbReference>
<dbReference type="Pfam" id="PF00702">
    <property type="entry name" value="Hydrolase"/>
    <property type="match status" value="1"/>
</dbReference>
<dbReference type="PANTHER" id="PTHR43520:SF8">
    <property type="entry name" value="P-TYPE CU(+) TRANSPORTER"/>
    <property type="match status" value="1"/>
</dbReference>
<dbReference type="Pfam" id="PF00122">
    <property type="entry name" value="E1-E2_ATPase"/>
    <property type="match status" value="1"/>
</dbReference>
<feature type="transmembrane region" description="Helical" evidence="16">
    <location>
        <begin position="97"/>
        <end position="119"/>
    </location>
</feature>
<evidence type="ECO:0000256" key="12">
    <source>
        <dbReference type="ARBA" id="ARBA00023008"/>
    </source>
</evidence>
<keyword evidence="6 16" id="KW-0479">Metal-binding</keyword>
<evidence type="ECO:0000256" key="5">
    <source>
        <dbReference type="ARBA" id="ARBA00022692"/>
    </source>
</evidence>
<dbReference type="GO" id="GO:0016887">
    <property type="term" value="F:ATP hydrolysis activity"/>
    <property type="evidence" value="ECO:0007669"/>
    <property type="project" value="InterPro"/>
</dbReference>
<dbReference type="EMBL" id="ATLK01000001">
    <property type="protein sequence ID" value="KFF31478.1"/>
    <property type="molecule type" value="Genomic_DNA"/>
</dbReference>
<feature type="transmembrane region" description="Helical" evidence="16">
    <location>
        <begin position="200"/>
        <end position="218"/>
    </location>
</feature>
<dbReference type="PANTHER" id="PTHR43520">
    <property type="entry name" value="ATP7, ISOFORM B"/>
    <property type="match status" value="1"/>
</dbReference>
<sequence>MGNLATASLESLRPGGISVIRSGSLSASQAGFFRVQGGGTSLIARGGGASARSASRHLMDGSRLSSGDGDGNGGGHELPGDDDAERRREIAVLKRRLIVAAVLTVPVFFFAMFHMWLGALPAGLVTFFMDPWVQFAFITPVMFYSGWPIHRTGWLALIHRSPEMNSLVALGTAASYGYSVVVTVVPQILPAAAREPYFEAVGTIITLMLVGQLLEAYARLGTGESIRALIDLRPKTAHVVRGSNRSVEPVPQHPGDDRTATTGDGTVHEIEIPADQVVVGDVVVIRPGEQLPVDGVVVAGSSSVDESMITGESLPVVKQVGDEVTGATINTNGTIRYRATKVGSDTTLAQIIALVRAAQTSKAPIQRLADKIASYFVPMVILIALWTFVVWWLVGPAPRGMHALVSAVAVLVIACPCALGIATPLSVTIATGKAARYGVLIRSAQALETVRKVDTIILDKTGTITVGKPRLTDIALVGGDDAAASAFTRESVLALAAAADRNSEHPLAQAVVEAADAGNAKLLDVDSFESIPGGGVMAKVNGREVVVGNASLMGERGGVVSEASRQCMDSYARQGKTPVLVAVDGSLVAVFAIADIVKPDSADAVAALKSRGLDVFMVTGDNETTARTMATQVGIDHVIAGVRPERKAAEVARLQREGRTVAMTGDGINDAPALAQADVGFAIGTGTDVAIESSDLTLVSGSLTALVTAVDLSRASMRNIKQNLGFAFGYNMVGIPIAAGVLYPFLHIMLNPMIAGAAMAFSSLSVVLNANRLRAFDPSKVKVKRLTFKRRSRSDVKVLKSNETNQYVGASFDAPQPQRSGGRSAEPTKGRTMDMNMNDGATTVKDPVCGMSIDPRTAAASQEYNGKTYYFCSADCAGNFAADPAKYAV</sequence>
<gene>
    <name evidence="19" type="ORF">BBOMB_0842</name>
</gene>
<evidence type="ECO:0000256" key="11">
    <source>
        <dbReference type="ARBA" id="ARBA00022989"/>
    </source>
</evidence>
<dbReference type="InterPro" id="IPR027256">
    <property type="entry name" value="P-typ_ATPase_IB"/>
</dbReference>
<feature type="transmembrane region" description="Helical" evidence="16">
    <location>
        <begin position="167"/>
        <end position="188"/>
    </location>
</feature>